<dbReference type="GeneID" id="95980309"/>
<comment type="caution">
    <text evidence="2">The sequence shown here is derived from an EMBL/GenBank/DDBJ whole genome shotgun (WGS) entry which is preliminary data.</text>
</comment>
<feature type="region of interest" description="Disordered" evidence="1">
    <location>
        <begin position="1"/>
        <end position="49"/>
    </location>
</feature>
<evidence type="ECO:0000313" key="3">
    <source>
        <dbReference type="Proteomes" id="UP001562354"/>
    </source>
</evidence>
<dbReference type="CDD" id="cd00586">
    <property type="entry name" value="4HBT"/>
    <property type="match status" value="1"/>
</dbReference>
<dbReference type="PANTHER" id="PTHR31793:SF39">
    <property type="entry name" value="THIOESTERASE_THIOL ESTER DEHYDRASE-ISOMERASE"/>
    <property type="match status" value="1"/>
</dbReference>
<sequence>MPPPPRPRHLPLPIAGSVTNTPRLPPITTAQRRQKSTSSTDPEPPAAALSPRWLSDLKSRVGKCITFGLSSSQVGVAGKVMGEIARDWRDLVAEREGFLTGPQRRGLYRHTVVWGEMDSMREVGHVNNVTYNRYAESARVEWARKYATYIDPAHRVEWGQLCTNKGDGLIMKSIKTDFKFPMTCPDHITVYHKLAQEPEAGSSSFVLDVLILSELHQRPAARLSEDLVLYDYTQGKKAPLRPFMLDAFKQTWRLQEEARKASSEKVKQLLHTVRQLELDSWDRADAKEDFGSAAASGQ</sequence>
<organism evidence="2 3">
    <name type="scientific">Neodothiora populina</name>
    <dbReference type="NCBI Taxonomy" id="2781224"/>
    <lineage>
        <taxon>Eukaryota</taxon>
        <taxon>Fungi</taxon>
        <taxon>Dikarya</taxon>
        <taxon>Ascomycota</taxon>
        <taxon>Pezizomycotina</taxon>
        <taxon>Dothideomycetes</taxon>
        <taxon>Dothideomycetidae</taxon>
        <taxon>Dothideales</taxon>
        <taxon>Dothioraceae</taxon>
        <taxon>Neodothiora</taxon>
    </lineage>
</organism>
<dbReference type="Proteomes" id="UP001562354">
    <property type="component" value="Unassembled WGS sequence"/>
</dbReference>
<dbReference type="PANTHER" id="PTHR31793">
    <property type="entry name" value="4-HYDROXYBENZOYL-COA THIOESTERASE FAMILY MEMBER"/>
    <property type="match status" value="1"/>
</dbReference>
<dbReference type="Pfam" id="PF13279">
    <property type="entry name" value="4HBT_2"/>
    <property type="match status" value="1"/>
</dbReference>
<reference evidence="2 3" key="1">
    <citation type="submission" date="2024-07" db="EMBL/GenBank/DDBJ databases">
        <title>Draft sequence of the Neodothiora populina.</title>
        <authorList>
            <person name="Drown D.D."/>
            <person name="Schuette U.S."/>
            <person name="Buechlein A.B."/>
            <person name="Rusch D.R."/>
            <person name="Winton L.W."/>
            <person name="Adams G.A."/>
        </authorList>
    </citation>
    <scope>NUCLEOTIDE SEQUENCE [LARGE SCALE GENOMIC DNA]</scope>
    <source>
        <strain evidence="2 3">CPC 39397</strain>
    </source>
</reference>
<dbReference type="Gene3D" id="3.10.129.10">
    <property type="entry name" value="Hotdog Thioesterase"/>
    <property type="match status" value="1"/>
</dbReference>
<evidence type="ECO:0008006" key="4">
    <source>
        <dbReference type="Google" id="ProtNLM"/>
    </source>
</evidence>
<name>A0ABR3PAT2_9PEZI</name>
<protein>
    <recommendedName>
        <fullName evidence="4">Thioesterase/thiol ester dehydrase-isomerase</fullName>
    </recommendedName>
</protein>
<feature type="compositionally biased region" description="Polar residues" evidence="1">
    <location>
        <begin position="17"/>
        <end position="41"/>
    </location>
</feature>
<dbReference type="InterPro" id="IPR050563">
    <property type="entry name" value="4-hydroxybenzoyl-CoA_TE"/>
</dbReference>
<proteinExistence type="predicted"/>
<evidence type="ECO:0000256" key="1">
    <source>
        <dbReference type="SAM" id="MobiDB-lite"/>
    </source>
</evidence>
<dbReference type="SUPFAM" id="SSF54637">
    <property type="entry name" value="Thioesterase/thiol ester dehydrase-isomerase"/>
    <property type="match status" value="1"/>
</dbReference>
<accession>A0ABR3PAT2</accession>
<gene>
    <name evidence="2" type="ORF">AAFC00_006610</name>
</gene>
<keyword evidence="3" id="KW-1185">Reference proteome</keyword>
<dbReference type="EMBL" id="JBFMKM010000010">
    <property type="protein sequence ID" value="KAL1303185.1"/>
    <property type="molecule type" value="Genomic_DNA"/>
</dbReference>
<dbReference type="InterPro" id="IPR029069">
    <property type="entry name" value="HotDog_dom_sf"/>
</dbReference>
<evidence type="ECO:0000313" key="2">
    <source>
        <dbReference type="EMBL" id="KAL1303185.1"/>
    </source>
</evidence>
<dbReference type="RefSeq" id="XP_069199460.1">
    <property type="nucleotide sequence ID" value="XM_069346591.1"/>
</dbReference>